<organism evidence="3 4">
    <name type="scientific">Chitinophaga caeni</name>
    <dbReference type="NCBI Taxonomy" id="2029983"/>
    <lineage>
        <taxon>Bacteria</taxon>
        <taxon>Pseudomonadati</taxon>
        <taxon>Bacteroidota</taxon>
        <taxon>Chitinophagia</taxon>
        <taxon>Chitinophagales</taxon>
        <taxon>Chitinophagaceae</taxon>
        <taxon>Chitinophaga</taxon>
    </lineage>
</organism>
<dbReference type="InterPro" id="IPR036514">
    <property type="entry name" value="SGNH_hydro_sf"/>
</dbReference>
<proteinExistence type="predicted"/>
<evidence type="ECO:0000313" key="3">
    <source>
        <dbReference type="EMBL" id="ATL49683.1"/>
    </source>
</evidence>
<dbReference type="AlphaFoldDB" id="A0A291R0Q5"/>
<dbReference type="Pfam" id="PF03629">
    <property type="entry name" value="SASA"/>
    <property type="match status" value="1"/>
</dbReference>
<dbReference type="GO" id="GO:0005975">
    <property type="term" value="P:carbohydrate metabolic process"/>
    <property type="evidence" value="ECO:0007669"/>
    <property type="project" value="TreeGrafter"/>
</dbReference>
<dbReference type="SUPFAM" id="SSF52266">
    <property type="entry name" value="SGNH hydrolase"/>
    <property type="match status" value="1"/>
</dbReference>
<keyword evidence="1" id="KW-0378">Hydrolase</keyword>
<dbReference type="PANTHER" id="PTHR22901:SF0">
    <property type="entry name" value="SIALATE O-ACETYLESTERASE"/>
    <property type="match status" value="1"/>
</dbReference>
<dbReference type="Proteomes" id="UP000220133">
    <property type="component" value="Chromosome"/>
</dbReference>
<dbReference type="GO" id="GO:0001681">
    <property type="term" value="F:sialate O-acetylesterase activity"/>
    <property type="evidence" value="ECO:0007669"/>
    <property type="project" value="InterPro"/>
</dbReference>
<keyword evidence="4" id="KW-1185">Reference proteome</keyword>
<gene>
    <name evidence="3" type="ORF">COR50_00970</name>
</gene>
<feature type="domain" description="Sialate O-acetylesterase" evidence="2">
    <location>
        <begin position="111"/>
        <end position="357"/>
    </location>
</feature>
<dbReference type="InterPro" id="IPR039329">
    <property type="entry name" value="SIAE"/>
</dbReference>
<name>A0A291R0Q5_9BACT</name>
<protein>
    <submittedName>
        <fullName evidence="3">Sialate O-acetylesterase</fullName>
    </submittedName>
</protein>
<dbReference type="KEGG" id="cbae:COR50_00970"/>
<evidence type="ECO:0000256" key="1">
    <source>
        <dbReference type="ARBA" id="ARBA00022801"/>
    </source>
</evidence>
<accession>A0A291R0Q5</accession>
<dbReference type="EMBL" id="CP023777">
    <property type="protein sequence ID" value="ATL49683.1"/>
    <property type="molecule type" value="Genomic_DNA"/>
</dbReference>
<dbReference type="PANTHER" id="PTHR22901">
    <property type="entry name" value="SIALATE O-ACETYLESTERASE"/>
    <property type="match status" value="1"/>
</dbReference>
<dbReference type="InterPro" id="IPR005181">
    <property type="entry name" value="SASA"/>
</dbReference>
<evidence type="ECO:0000313" key="4">
    <source>
        <dbReference type="Proteomes" id="UP000220133"/>
    </source>
</evidence>
<evidence type="ECO:0000259" key="2">
    <source>
        <dbReference type="Pfam" id="PF03629"/>
    </source>
</evidence>
<sequence length="480" mass="53438">MKQTFPRCALLLLLVFLTFGASFTMANVRLPAVLGSHMVLQRNADVKLWGWALPNEKIKITTSWNNRVDSVVADGNASWSIKIPTPGAGGPYKITIHGYNTLVLDDIMIGEVWLCSGQSNMERNGNQLWDSIVKASNGQPLRNEQVRMFQIPRTTANDPQENCTGEWTVCDTASIKNFSAVGYFYGLELQKNLGVPIGLINASWGGTPAEVWTPKNVIDDDPLLAGEAKVNKVSKWWPHEPAKAFNGMIAPLKNFNIAGAIWYQGESNTGHPKTYDRLFTKMIQAWRNWWQVEFPFYFVQIAPYVYDKSQNAAFLREAQDKSQSLEATGMIVISDLVDTVADIHPRNKQDVGIRLAKMSLVETYGKVMPAYRSPSFKSMEIAKNKVIINFNYLPTGLKIHGKSIANAYIAGEDQIYYPADAKLKGSQLILSSKKVPEPVAARYGFANAAIGNLFSTEGFPVAPFRTDNWDNVFSPAQNIN</sequence>
<dbReference type="OrthoDB" id="9816001at2"/>
<dbReference type="Gene3D" id="3.40.50.1110">
    <property type="entry name" value="SGNH hydrolase"/>
    <property type="match status" value="1"/>
</dbReference>
<reference evidence="3 4" key="1">
    <citation type="submission" date="2017-10" db="EMBL/GenBank/DDBJ databases">
        <title>Paenichitinophaga pekingensis gen. nov., sp. nov., isolated from activated sludge.</title>
        <authorList>
            <person name="Jin D."/>
            <person name="Kong X."/>
            <person name="Deng Y."/>
            <person name="Bai Z."/>
        </authorList>
    </citation>
    <scope>NUCLEOTIDE SEQUENCE [LARGE SCALE GENOMIC DNA]</scope>
    <source>
        <strain evidence="3 4">13</strain>
    </source>
</reference>